<dbReference type="Gene3D" id="3.30.559.10">
    <property type="entry name" value="Chloramphenicol acetyltransferase-like domain"/>
    <property type="match status" value="2"/>
</dbReference>
<accession>A0A6N2AZX6</accession>
<dbReference type="GO" id="GO:0016740">
    <property type="term" value="F:transferase activity"/>
    <property type="evidence" value="ECO:0007669"/>
    <property type="project" value="UniProtKB-KW"/>
</dbReference>
<gene>
    <name evidence="3" type="ORF">EJD97_023615</name>
</gene>
<organism evidence="3">
    <name type="scientific">Solanum chilense</name>
    <name type="common">Tomato</name>
    <name type="synonym">Lycopersicon chilense</name>
    <dbReference type="NCBI Taxonomy" id="4083"/>
    <lineage>
        <taxon>Eukaryota</taxon>
        <taxon>Viridiplantae</taxon>
        <taxon>Streptophyta</taxon>
        <taxon>Embryophyta</taxon>
        <taxon>Tracheophyta</taxon>
        <taxon>Spermatophyta</taxon>
        <taxon>Magnoliopsida</taxon>
        <taxon>eudicotyledons</taxon>
        <taxon>Gunneridae</taxon>
        <taxon>Pentapetalae</taxon>
        <taxon>asterids</taxon>
        <taxon>lamiids</taxon>
        <taxon>Solanales</taxon>
        <taxon>Solanaceae</taxon>
        <taxon>Solanoideae</taxon>
        <taxon>Solaneae</taxon>
        <taxon>Solanum</taxon>
        <taxon>Solanum subgen. Lycopersicon</taxon>
    </lineage>
</organism>
<dbReference type="InterPro" id="IPR050898">
    <property type="entry name" value="Plant_acyltransferase"/>
</dbReference>
<dbReference type="AlphaFoldDB" id="A0A6N2AZX6"/>
<reference evidence="3" key="1">
    <citation type="submission" date="2019-05" db="EMBL/GenBank/DDBJ databases">
        <title>The de novo reference genome and transcriptome assemblies of the wild tomato species Solanum chilense.</title>
        <authorList>
            <person name="Stam R."/>
            <person name="Nosenko T."/>
            <person name="Hoerger A.C."/>
            <person name="Stephan W."/>
            <person name="Seidel M.A."/>
            <person name="Kuhn J.M.M."/>
            <person name="Haberer G."/>
            <person name="Tellier A."/>
        </authorList>
    </citation>
    <scope>NUCLEOTIDE SEQUENCE</scope>
    <source>
        <tissue evidence="3">Mature leaves</tissue>
    </source>
</reference>
<evidence type="ECO:0000313" key="3">
    <source>
        <dbReference type="EMBL" id="TMW85183.1"/>
    </source>
</evidence>
<dbReference type="EMBL" id="RXGB01007709">
    <property type="protein sequence ID" value="TMW85183.1"/>
    <property type="molecule type" value="Genomic_DNA"/>
</dbReference>
<evidence type="ECO:0000256" key="2">
    <source>
        <dbReference type="ARBA" id="ARBA00022679"/>
    </source>
</evidence>
<protein>
    <submittedName>
        <fullName evidence="3">Uncharacterized protein</fullName>
    </submittedName>
</protein>
<name>A0A6N2AZX6_SOLCI</name>
<dbReference type="PANTHER" id="PTHR31147:SF66">
    <property type="entry name" value="OS05G0315700 PROTEIN"/>
    <property type="match status" value="1"/>
</dbReference>
<dbReference type="Pfam" id="PF02458">
    <property type="entry name" value="Transferase"/>
    <property type="match status" value="1"/>
</dbReference>
<dbReference type="PANTHER" id="PTHR31147">
    <property type="entry name" value="ACYL TRANSFERASE 4"/>
    <property type="match status" value="1"/>
</dbReference>
<proteinExistence type="inferred from homology"/>
<dbReference type="InterPro" id="IPR023213">
    <property type="entry name" value="CAT-like_dom_sf"/>
</dbReference>
<comment type="similarity">
    <text evidence="1">Belongs to the plant acyltransferase family.</text>
</comment>
<evidence type="ECO:0000256" key="1">
    <source>
        <dbReference type="ARBA" id="ARBA00009861"/>
    </source>
</evidence>
<sequence length="453" mass="51066">MAIIPRPLPISCSRRKPELIVPKNKIPKEILYLSDIDDQEGLHFQMPILMFYKFNSSMKGKDHAKIIKDGLSKALVFYYPLAGRIIEGPNRKLMVNCNSEGIMFIEADANVELEKLGDSILPPCPYLEELLYNEPGSVGIIGCPLMLVQVTHFTCGGFVVGFKVNHTMMDAYGFKMFLNALSEIIQGASAPSILPVWQRDLLSARSSPCITCTHNEFDEQVESKLAWIAMEDKLIQHSFFFGNKEIKAIKDQLLESGYGSVGRFELLVAFLWKYRTIALDINPEESVRLSYVVNVRVGPQKMELPLGYYGNAFATPAAVSKAGLLCSNPLTYAIELIKQAKNQVNEEYIKSLADYMVINRRRPWTKSWNFLITNDALLGLDEVDFGWGKPILGGVDRSPFSFASFFWSFNNNIGEKSIVIAINLPQQAMEKFQHLIHDFTSKNVEKIQLASKI</sequence>
<comment type="caution">
    <text evidence="3">The sequence shown here is derived from an EMBL/GenBank/DDBJ whole genome shotgun (WGS) entry which is preliminary data.</text>
</comment>
<keyword evidence="2" id="KW-0808">Transferase</keyword>